<accession>A0A0U4FNF2</accession>
<reference evidence="2 3" key="1">
    <citation type="submission" date="2016-01" db="EMBL/GenBank/DDBJ databases">
        <title>Complete genome sequence of strain Lentibacillus amyloliquefaciens LAM0015T isolated from saline sediment.</title>
        <authorList>
            <person name="Wang J.-L."/>
            <person name="He M.-X."/>
        </authorList>
    </citation>
    <scope>NUCLEOTIDE SEQUENCE [LARGE SCALE GENOMIC DNA]</scope>
    <source>
        <strain evidence="2 3">LAM0015</strain>
    </source>
</reference>
<evidence type="ECO:0008006" key="4">
    <source>
        <dbReference type="Google" id="ProtNLM"/>
    </source>
</evidence>
<dbReference type="RefSeq" id="WP_068440716.1">
    <property type="nucleotide sequence ID" value="NZ_CP013862.1"/>
</dbReference>
<proteinExistence type="predicted"/>
<dbReference type="AlphaFoldDB" id="A0A0U4FNF2"/>
<evidence type="ECO:0000313" key="2">
    <source>
        <dbReference type="EMBL" id="ALX47349.1"/>
    </source>
</evidence>
<evidence type="ECO:0000313" key="3">
    <source>
        <dbReference type="Proteomes" id="UP000050331"/>
    </source>
</evidence>
<sequence length="102" mass="11182">MKKRYMASAAGAVGAGIAGYFLRNGQSREKVKVQLKTAADKIKNGKNEKDAESTLEDAGAPDQTRSKDAAQMENSKMVSEGSQFGVNYYNEVKEEKNEKMNN</sequence>
<protein>
    <recommendedName>
        <fullName evidence="4">YtxH domain-containing protein</fullName>
    </recommendedName>
</protein>
<feature type="compositionally biased region" description="Polar residues" evidence="1">
    <location>
        <begin position="72"/>
        <end position="81"/>
    </location>
</feature>
<dbReference type="STRING" id="1472767.AOX59_01275"/>
<feature type="compositionally biased region" description="Basic and acidic residues" evidence="1">
    <location>
        <begin position="40"/>
        <end position="52"/>
    </location>
</feature>
<evidence type="ECO:0000256" key="1">
    <source>
        <dbReference type="SAM" id="MobiDB-lite"/>
    </source>
</evidence>
<dbReference type="OrthoDB" id="2390014at2"/>
<organism evidence="2 3">
    <name type="scientific">Lentibacillus amyloliquefaciens</name>
    <dbReference type="NCBI Taxonomy" id="1472767"/>
    <lineage>
        <taxon>Bacteria</taxon>
        <taxon>Bacillati</taxon>
        <taxon>Bacillota</taxon>
        <taxon>Bacilli</taxon>
        <taxon>Bacillales</taxon>
        <taxon>Bacillaceae</taxon>
        <taxon>Lentibacillus</taxon>
    </lineage>
</organism>
<keyword evidence="3" id="KW-1185">Reference proteome</keyword>
<gene>
    <name evidence="2" type="ORF">AOX59_01275</name>
</gene>
<dbReference type="KEGG" id="lao:AOX59_01275"/>
<dbReference type="Proteomes" id="UP000050331">
    <property type="component" value="Chromosome"/>
</dbReference>
<feature type="region of interest" description="Disordered" evidence="1">
    <location>
        <begin position="40"/>
        <end position="81"/>
    </location>
</feature>
<name>A0A0U4FNF2_9BACI</name>
<dbReference type="EMBL" id="CP013862">
    <property type="protein sequence ID" value="ALX47349.1"/>
    <property type="molecule type" value="Genomic_DNA"/>
</dbReference>